<dbReference type="Proteomes" id="UP001060085">
    <property type="component" value="Linkage Group LG01"/>
</dbReference>
<sequence length="93" mass="10864">MPSPLESLIILDENSKVELRSEIRWLHTNQSTLSFERQKTNLNMYGRAVEELLKPSVLALEMAKTRGEKSGQKLERITTSKEKRQKLFRGYEQ</sequence>
<reference evidence="2" key="1">
    <citation type="journal article" date="2023" name="Nat. Plants">
        <title>Single-cell RNA sequencing provides a high-resolution roadmap for understanding the multicellular compartmentation of specialized metabolism.</title>
        <authorList>
            <person name="Sun S."/>
            <person name="Shen X."/>
            <person name="Li Y."/>
            <person name="Li Y."/>
            <person name="Wang S."/>
            <person name="Li R."/>
            <person name="Zhang H."/>
            <person name="Shen G."/>
            <person name="Guo B."/>
            <person name="Wei J."/>
            <person name="Xu J."/>
            <person name="St-Pierre B."/>
            <person name="Chen S."/>
            <person name="Sun C."/>
        </authorList>
    </citation>
    <scope>NUCLEOTIDE SEQUENCE [LARGE SCALE GENOMIC DNA]</scope>
</reference>
<keyword evidence="2" id="KW-1185">Reference proteome</keyword>
<gene>
    <name evidence="1" type="ORF">M9H77_02934</name>
</gene>
<evidence type="ECO:0000313" key="1">
    <source>
        <dbReference type="EMBL" id="KAI5681706.1"/>
    </source>
</evidence>
<proteinExistence type="predicted"/>
<accession>A0ACC0C9U7</accession>
<comment type="caution">
    <text evidence="1">The sequence shown here is derived from an EMBL/GenBank/DDBJ whole genome shotgun (WGS) entry which is preliminary data.</text>
</comment>
<protein>
    <submittedName>
        <fullName evidence="1">Uncharacterized protein</fullName>
    </submittedName>
</protein>
<evidence type="ECO:0000313" key="2">
    <source>
        <dbReference type="Proteomes" id="UP001060085"/>
    </source>
</evidence>
<name>A0ACC0C9U7_CATRO</name>
<dbReference type="EMBL" id="CM044701">
    <property type="protein sequence ID" value="KAI5681706.1"/>
    <property type="molecule type" value="Genomic_DNA"/>
</dbReference>
<organism evidence="1 2">
    <name type="scientific">Catharanthus roseus</name>
    <name type="common">Madagascar periwinkle</name>
    <name type="synonym">Vinca rosea</name>
    <dbReference type="NCBI Taxonomy" id="4058"/>
    <lineage>
        <taxon>Eukaryota</taxon>
        <taxon>Viridiplantae</taxon>
        <taxon>Streptophyta</taxon>
        <taxon>Embryophyta</taxon>
        <taxon>Tracheophyta</taxon>
        <taxon>Spermatophyta</taxon>
        <taxon>Magnoliopsida</taxon>
        <taxon>eudicotyledons</taxon>
        <taxon>Gunneridae</taxon>
        <taxon>Pentapetalae</taxon>
        <taxon>asterids</taxon>
        <taxon>lamiids</taxon>
        <taxon>Gentianales</taxon>
        <taxon>Apocynaceae</taxon>
        <taxon>Rauvolfioideae</taxon>
        <taxon>Vinceae</taxon>
        <taxon>Catharanthinae</taxon>
        <taxon>Catharanthus</taxon>
    </lineage>
</organism>